<dbReference type="InterPro" id="IPR032311">
    <property type="entry name" value="DUF4982"/>
</dbReference>
<dbReference type="Pfam" id="PF16355">
    <property type="entry name" value="DUF4982"/>
    <property type="match status" value="1"/>
</dbReference>
<keyword evidence="11" id="KW-1185">Reference proteome</keyword>
<evidence type="ECO:0000313" key="10">
    <source>
        <dbReference type="EMBL" id="MRX75108.1"/>
    </source>
</evidence>
<sequence length="778" mass="86960">MIRNFKITFFFALLLMQVLAFAQQSKQVRIIDNFDSDWSFIQQDVPDAEKTAFDTSKWQKLNVPHDWSIEGTYDKTNLTARGGGYLPSGIGWYRKVFHADESLADKKVTIEFDGVMANSDVWINGFHLGKRPYGYISFIYDLSKHLNFGKGKTNVIAVKADNTVQPASRYYTGAGIYRHVRLVATDFVHLDDWGVFISTPDATSQKAIVKVETSISNESAKDSQVTLETSVMDASGKVIKTVQTKQNVGAKNAAKIAQKIDVANPKLWNVETPILYKTVTKIIIGGKVIDDQINTFGIRGFKFEAATGFWLNGKNFKLKGACLHHDGGAVGAAVPLSVWEFRLSKLKEAGVNAIRTAHNPVAPELLDLCDQMGFLVMDETFDTWTSAKNNGEKGYNRFWKEWWERDTRDMVLRDRNHPSIIIYSVGNEIHDDLNSPEGFKKYKDQQDLIHLLDPSRPVTMALFRPANSKVYTNGFAETMDVVGQNYRENELVALHNQKPDLKVIGTENTHVIQQYLALRDNPFMAGQFLWTGFDYLGEADWPEITNGQGLFDRIGSWKQQSLQRQSWWSEKPTVHIVRKEGNAGAGEWINNWTPTDFDTYDDAKVAVYSNCDDVELFLNGKSLGGKPKPADDSPRLWEVTFEKGTIKAVGKNKGKEVGSEELKTAGPPAKIVLTVDKNKIGNRWDDVAFVTAKVYDEQGNICPNADNLIKFSLSGNGVIDAVDNGDVASHETYKAKQRHAYRGVVMAYIKGNEAGNIEVKAAADGLESGSVKFEVIGK</sequence>
<dbReference type="SUPFAM" id="SSF51445">
    <property type="entry name" value="(Trans)glycosidases"/>
    <property type="match status" value="1"/>
</dbReference>
<dbReference type="PANTHER" id="PTHR42732">
    <property type="entry name" value="BETA-GALACTOSIDASE"/>
    <property type="match status" value="1"/>
</dbReference>
<dbReference type="InterPro" id="IPR017853">
    <property type="entry name" value="GH"/>
</dbReference>
<dbReference type="Proteomes" id="UP000487757">
    <property type="component" value="Unassembled WGS sequence"/>
</dbReference>
<name>A0A7K0FU52_9SPHI</name>
<protein>
    <submittedName>
        <fullName evidence="10">DUF4982 domain-containing protein</fullName>
    </submittedName>
</protein>
<evidence type="ECO:0000256" key="3">
    <source>
        <dbReference type="ARBA" id="ARBA00023295"/>
    </source>
</evidence>
<feature type="domain" description="Glycoside hydrolase family 2 catalytic" evidence="6">
    <location>
        <begin position="309"/>
        <end position="463"/>
    </location>
</feature>
<comment type="caution">
    <text evidence="10">The sequence shown here is derived from an EMBL/GenBank/DDBJ whole genome shotgun (WGS) entry which is preliminary data.</text>
</comment>
<dbReference type="InterPro" id="IPR008979">
    <property type="entry name" value="Galactose-bd-like_sf"/>
</dbReference>
<feature type="domain" description="DUF4982" evidence="8">
    <location>
        <begin position="604"/>
        <end position="657"/>
    </location>
</feature>
<organism evidence="10 11">
    <name type="scientific">Pedobacter petrophilus</name>
    <dbReference type="NCBI Taxonomy" id="1908241"/>
    <lineage>
        <taxon>Bacteria</taxon>
        <taxon>Pseudomonadati</taxon>
        <taxon>Bacteroidota</taxon>
        <taxon>Sphingobacteriia</taxon>
        <taxon>Sphingobacteriales</taxon>
        <taxon>Sphingobacteriaceae</taxon>
        <taxon>Pedobacter</taxon>
    </lineage>
</organism>
<dbReference type="EMBL" id="WKKH01000004">
    <property type="protein sequence ID" value="MRX75108.1"/>
    <property type="molecule type" value="Genomic_DNA"/>
</dbReference>
<evidence type="ECO:0000259" key="6">
    <source>
        <dbReference type="Pfam" id="PF02836"/>
    </source>
</evidence>
<comment type="similarity">
    <text evidence="1">Belongs to the glycosyl hydrolase 2 family.</text>
</comment>
<dbReference type="OrthoDB" id="9801077at2"/>
<dbReference type="GO" id="GO:0004553">
    <property type="term" value="F:hydrolase activity, hydrolyzing O-glycosyl compounds"/>
    <property type="evidence" value="ECO:0007669"/>
    <property type="project" value="InterPro"/>
</dbReference>
<dbReference type="Pfam" id="PF18565">
    <property type="entry name" value="Glyco_hydro2_C5"/>
    <property type="match status" value="1"/>
</dbReference>
<dbReference type="InterPro" id="IPR040605">
    <property type="entry name" value="Glyco_hydro2_dom5"/>
</dbReference>
<feature type="signal peptide" evidence="4">
    <location>
        <begin position="1"/>
        <end position="22"/>
    </location>
</feature>
<accession>A0A7K0FU52</accession>
<evidence type="ECO:0000256" key="2">
    <source>
        <dbReference type="ARBA" id="ARBA00022801"/>
    </source>
</evidence>
<keyword evidence="4" id="KW-0732">Signal</keyword>
<proteinExistence type="inferred from homology"/>
<dbReference type="InterPro" id="IPR013783">
    <property type="entry name" value="Ig-like_fold"/>
</dbReference>
<dbReference type="SUPFAM" id="SSF49785">
    <property type="entry name" value="Galactose-binding domain-like"/>
    <property type="match status" value="1"/>
</dbReference>
<dbReference type="Gene3D" id="2.60.40.10">
    <property type="entry name" value="Immunoglobulins"/>
    <property type="match status" value="3"/>
</dbReference>
<dbReference type="InterPro" id="IPR051913">
    <property type="entry name" value="GH2_Domain-Containing"/>
</dbReference>
<evidence type="ECO:0000259" key="9">
    <source>
        <dbReference type="Pfam" id="PF18565"/>
    </source>
</evidence>
<reference evidence="10 11" key="1">
    <citation type="submission" date="2019-11" db="EMBL/GenBank/DDBJ databases">
        <title>Pedobacter petrophilus genome.</title>
        <authorList>
            <person name="Feldbauer M.J."/>
            <person name="Newman J.D."/>
        </authorList>
    </citation>
    <scope>NUCLEOTIDE SEQUENCE [LARGE SCALE GENOMIC DNA]</scope>
    <source>
        <strain evidence="10 11">LMG 29686</strain>
    </source>
</reference>
<dbReference type="Pfam" id="PF02836">
    <property type="entry name" value="Glyco_hydro_2_C"/>
    <property type="match status" value="1"/>
</dbReference>
<dbReference type="InterPro" id="IPR006102">
    <property type="entry name" value="Ig-like_GH2"/>
</dbReference>
<gene>
    <name evidence="10" type="ORF">GJU39_03320</name>
</gene>
<feature type="domain" description="Glycoside hydrolase family 2 immunoglobulin-like beta-sandwich" evidence="5">
    <location>
        <begin position="195"/>
        <end position="299"/>
    </location>
</feature>
<dbReference type="RefSeq" id="WP_154279275.1">
    <property type="nucleotide sequence ID" value="NZ_JBHUJQ010000001.1"/>
</dbReference>
<dbReference type="GO" id="GO:0005975">
    <property type="term" value="P:carbohydrate metabolic process"/>
    <property type="evidence" value="ECO:0007669"/>
    <property type="project" value="InterPro"/>
</dbReference>
<dbReference type="InterPro" id="IPR006101">
    <property type="entry name" value="Glyco_hydro_2"/>
</dbReference>
<feature type="chain" id="PRO_5029561369" evidence="4">
    <location>
        <begin position="23"/>
        <end position="778"/>
    </location>
</feature>
<dbReference type="InterPro" id="IPR006104">
    <property type="entry name" value="Glyco_hydro_2_N"/>
</dbReference>
<dbReference type="AlphaFoldDB" id="A0A7K0FU52"/>
<evidence type="ECO:0000259" key="8">
    <source>
        <dbReference type="Pfam" id="PF16355"/>
    </source>
</evidence>
<evidence type="ECO:0000259" key="7">
    <source>
        <dbReference type="Pfam" id="PF02837"/>
    </source>
</evidence>
<feature type="domain" description="Glycosyl hydrolases family 2 sugar binding" evidence="7">
    <location>
        <begin position="37"/>
        <end position="184"/>
    </location>
</feature>
<keyword evidence="2" id="KW-0378">Hydrolase</keyword>
<dbReference type="InterPro" id="IPR006103">
    <property type="entry name" value="Glyco_hydro_2_cat"/>
</dbReference>
<dbReference type="PRINTS" id="PR00132">
    <property type="entry name" value="GLHYDRLASE2"/>
</dbReference>
<dbReference type="Gene3D" id="3.20.20.80">
    <property type="entry name" value="Glycosidases"/>
    <property type="match status" value="1"/>
</dbReference>
<evidence type="ECO:0000259" key="5">
    <source>
        <dbReference type="Pfam" id="PF00703"/>
    </source>
</evidence>
<dbReference type="PANTHER" id="PTHR42732:SF1">
    <property type="entry name" value="BETA-MANNOSIDASE"/>
    <property type="match status" value="1"/>
</dbReference>
<evidence type="ECO:0000256" key="1">
    <source>
        <dbReference type="ARBA" id="ARBA00007401"/>
    </source>
</evidence>
<dbReference type="Gene3D" id="2.60.120.260">
    <property type="entry name" value="Galactose-binding domain-like"/>
    <property type="match status" value="1"/>
</dbReference>
<keyword evidence="3" id="KW-0326">Glycosidase</keyword>
<feature type="domain" description="Glycoside hydrolase family 2" evidence="9">
    <location>
        <begin position="671"/>
        <end position="772"/>
    </location>
</feature>
<evidence type="ECO:0000256" key="4">
    <source>
        <dbReference type="SAM" id="SignalP"/>
    </source>
</evidence>
<dbReference type="InterPro" id="IPR036156">
    <property type="entry name" value="Beta-gal/glucu_dom_sf"/>
</dbReference>
<dbReference type="Pfam" id="PF00703">
    <property type="entry name" value="Glyco_hydro_2"/>
    <property type="match status" value="1"/>
</dbReference>
<dbReference type="Pfam" id="PF02837">
    <property type="entry name" value="Glyco_hydro_2_N"/>
    <property type="match status" value="1"/>
</dbReference>
<dbReference type="SUPFAM" id="SSF49303">
    <property type="entry name" value="beta-Galactosidase/glucuronidase domain"/>
    <property type="match status" value="1"/>
</dbReference>
<evidence type="ECO:0000313" key="11">
    <source>
        <dbReference type="Proteomes" id="UP000487757"/>
    </source>
</evidence>